<dbReference type="EMBL" id="NOKQ01000342">
    <property type="protein sequence ID" value="OZS76849.1"/>
    <property type="molecule type" value="Genomic_DNA"/>
</dbReference>
<dbReference type="SMART" id="SM00267">
    <property type="entry name" value="GGDEF"/>
    <property type="match status" value="1"/>
</dbReference>
<dbReference type="InterPro" id="IPR043128">
    <property type="entry name" value="Rev_trsase/Diguanyl_cyclase"/>
</dbReference>
<dbReference type="InterPro" id="IPR035965">
    <property type="entry name" value="PAS-like_dom_sf"/>
</dbReference>
<sequence length="626" mass="72181">MTIKTSMLVFGLVLSVAAFFYAFFWANVDTYHIVIDVVGAGAVGVVLGWLFASRRKLSDQQRLSIEEMEIKRKELEDIQRELDALYFNSSAWIWSIDLEREKLKVSTGILELFGYSQQEIESDYQIWLTKALESDKYIVERHLEKLLRGERSEVEWRLYKKDRSIAHIRSIGEPIRNDEGKITRIVGVTFDFSKEIELQETMSRIAMTDTLTQLPNQMYFNRQLEMRIEEGEEDDQLAIIYFNVDRLKFINDMLGFETGDEILQLIAERMPMYFGHDTLMARYGGDEFIIAYPHHDREAMQLKINQFMESFHTPFHTAEDELFVSVSIGVALYPDDAKNVNSLLSKANAALKRAKRKGKNNIQFYIRENEELQKRKLRIEHDLKRALEFQEFELYYQAKVSLMSHSVQGAEALIRWHHPILGEISPAEFIPIAEESGQIVPIGDWVLKQAIHQVKLWEEAGTPLRVAVNVSSAQLEVADFMDRLQLLLLESGITPNLLGIELTEGMVQNVEAAVPILFEMRQLGVSIYIDDFGTGYSSLGILNQLPIDFIKIDKSFIQEIPHNKGQATLVKTIIEMGRNLGFELVAEGVEREEQAEFLLQNGCTKGQGFYFSHPLPVHEFEQRYLR</sequence>
<dbReference type="Gene3D" id="3.30.450.20">
    <property type="entry name" value="PAS domain"/>
    <property type="match status" value="1"/>
</dbReference>
<name>A0A264VZT5_9BACL</name>
<dbReference type="CDD" id="cd01949">
    <property type="entry name" value="GGDEF"/>
    <property type="match status" value="1"/>
</dbReference>
<feature type="transmembrane region" description="Helical" evidence="2">
    <location>
        <begin position="7"/>
        <end position="25"/>
    </location>
</feature>
<protein>
    <recommendedName>
        <fullName evidence="8">GGDEF domain-containing protein</fullName>
    </recommendedName>
</protein>
<dbReference type="PANTHER" id="PTHR44757">
    <property type="entry name" value="DIGUANYLATE CYCLASE DGCP"/>
    <property type="match status" value="1"/>
</dbReference>
<dbReference type="RefSeq" id="WP_094944495.1">
    <property type="nucleotide sequence ID" value="NZ_NOKQ01000342.1"/>
</dbReference>
<keyword evidence="7" id="KW-1185">Reference proteome</keyword>
<dbReference type="NCBIfam" id="TIGR00229">
    <property type="entry name" value="sensory_box"/>
    <property type="match status" value="1"/>
</dbReference>
<keyword evidence="2" id="KW-1133">Transmembrane helix</keyword>
<dbReference type="Pfam" id="PF00990">
    <property type="entry name" value="GGDEF"/>
    <property type="match status" value="1"/>
</dbReference>
<proteinExistence type="predicted"/>
<dbReference type="InterPro" id="IPR001633">
    <property type="entry name" value="EAL_dom"/>
</dbReference>
<dbReference type="InterPro" id="IPR001610">
    <property type="entry name" value="PAC"/>
</dbReference>
<dbReference type="OrthoDB" id="2624050at2"/>
<dbReference type="Gene3D" id="3.20.20.450">
    <property type="entry name" value="EAL domain"/>
    <property type="match status" value="1"/>
</dbReference>
<evidence type="ECO:0000256" key="1">
    <source>
        <dbReference type="SAM" id="Coils"/>
    </source>
</evidence>
<evidence type="ECO:0000256" key="2">
    <source>
        <dbReference type="SAM" id="Phobius"/>
    </source>
</evidence>
<feature type="coiled-coil region" evidence="1">
    <location>
        <begin position="58"/>
        <end position="88"/>
    </location>
</feature>
<keyword evidence="2" id="KW-0472">Membrane</keyword>
<gene>
    <name evidence="6" type="ORF">CF394_14255</name>
</gene>
<dbReference type="InterPro" id="IPR000700">
    <property type="entry name" value="PAS-assoc_C"/>
</dbReference>
<dbReference type="SUPFAM" id="SSF55785">
    <property type="entry name" value="PYP-like sensor domain (PAS domain)"/>
    <property type="match status" value="1"/>
</dbReference>
<dbReference type="Proteomes" id="UP000217065">
    <property type="component" value="Unassembled WGS sequence"/>
</dbReference>
<organism evidence="6 7">
    <name type="scientific">Tetzosporium hominis</name>
    <dbReference type="NCBI Taxonomy" id="2020506"/>
    <lineage>
        <taxon>Bacteria</taxon>
        <taxon>Bacillati</taxon>
        <taxon>Bacillota</taxon>
        <taxon>Bacilli</taxon>
        <taxon>Bacillales</taxon>
        <taxon>Caryophanaceae</taxon>
        <taxon>Tetzosporium</taxon>
    </lineage>
</organism>
<dbReference type="CDD" id="cd01948">
    <property type="entry name" value="EAL"/>
    <property type="match status" value="1"/>
</dbReference>
<dbReference type="SMART" id="SM00086">
    <property type="entry name" value="PAC"/>
    <property type="match status" value="1"/>
</dbReference>
<dbReference type="InterPro" id="IPR029787">
    <property type="entry name" value="Nucleotide_cyclase"/>
</dbReference>
<dbReference type="InterPro" id="IPR000014">
    <property type="entry name" value="PAS"/>
</dbReference>
<evidence type="ECO:0008006" key="8">
    <source>
        <dbReference type="Google" id="ProtNLM"/>
    </source>
</evidence>
<feature type="domain" description="PAC" evidence="3">
    <location>
        <begin position="152"/>
        <end position="204"/>
    </location>
</feature>
<dbReference type="Pfam" id="PF08447">
    <property type="entry name" value="PAS_3"/>
    <property type="match status" value="1"/>
</dbReference>
<comment type="caution">
    <text evidence="6">The sequence shown here is derived from an EMBL/GenBank/DDBJ whole genome shotgun (WGS) entry which is preliminary data.</text>
</comment>
<dbReference type="AlphaFoldDB" id="A0A264VZT5"/>
<evidence type="ECO:0000259" key="3">
    <source>
        <dbReference type="PROSITE" id="PS50113"/>
    </source>
</evidence>
<dbReference type="CDD" id="cd00130">
    <property type="entry name" value="PAS"/>
    <property type="match status" value="1"/>
</dbReference>
<keyword evidence="2" id="KW-0812">Transmembrane</keyword>
<feature type="transmembrane region" description="Helical" evidence="2">
    <location>
        <begin position="31"/>
        <end position="52"/>
    </location>
</feature>
<dbReference type="NCBIfam" id="TIGR00254">
    <property type="entry name" value="GGDEF"/>
    <property type="match status" value="1"/>
</dbReference>
<feature type="domain" description="EAL" evidence="4">
    <location>
        <begin position="376"/>
        <end position="626"/>
    </location>
</feature>
<dbReference type="InterPro" id="IPR000160">
    <property type="entry name" value="GGDEF_dom"/>
</dbReference>
<evidence type="ECO:0000313" key="6">
    <source>
        <dbReference type="EMBL" id="OZS76849.1"/>
    </source>
</evidence>
<keyword evidence="1" id="KW-0175">Coiled coil</keyword>
<dbReference type="PROSITE" id="PS50113">
    <property type="entry name" value="PAC"/>
    <property type="match status" value="1"/>
</dbReference>
<dbReference type="InterPro" id="IPR052155">
    <property type="entry name" value="Biofilm_reg_signaling"/>
</dbReference>
<dbReference type="SMART" id="SM00052">
    <property type="entry name" value="EAL"/>
    <property type="match status" value="1"/>
</dbReference>
<dbReference type="SUPFAM" id="SSF55073">
    <property type="entry name" value="Nucleotide cyclase"/>
    <property type="match status" value="1"/>
</dbReference>
<accession>A0A264VZT5</accession>
<evidence type="ECO:0000259" key="4">
    <source>
        <dbReference type="PROSITE" id="PS50883"/>
    </source>
</evidence>
<dbReference type="PANTHER" id="PTHR44757:SF2">
    <property type="entry name" value="BIOFILM ARCHITECTURE MAINTENANCE PROTEIN MBAA"/>
    <property type="match status" value="1"/>
</dbReference>
<dbReference type="Gene3D" id="3.30.70.270">
    <property type="match status" value="1"/>
</dbReference>
<dbReference type="InterPro" id="IPR013655">
    <property type="entry name" value="PAS_fold_3"/>
</dbReference>
<feature type="coiled-coil region" evidence="1">
    <location>
        <begin position="337"/>
        <end position="382"/>
    </location>
</feature>
<dbReference type="PROSITE" id="PS50883">
    <property type="entry name" value="EAL"/>
    <property type="match status" value="1"/>
</dbReference>
<reference evidence="6 7" key="1">
    <citation type="submission" date="2017-07" db="EMBL/GenBank/DDBJ databases">
        <title>Tetzosporium hominis gen.nov. sp.nov.</title>
        <authorList>
            <person name="Tetz G."/>
            <person name="Tetz V."/>
        </authorList>
    </citation>
    <scope>NUCLEOTIDE SEQUENCE [LARGE SCALE GENOMIC DNA]</scope>
    <source>
        <strain evidence="6 7">VT-49</strain>
    </source>
</reference>
<dbReference type="InterPro" id="IPR035919">
    <property type="entry name" value="EAL_sf"/>
</dbReference>
<evidence type="ECO:0000259" key="5">
    <source>
        <dbReference type="PROSITE" id="PS50887"/>
    </source>
</evidence>
<dbReference type="PROSITE" id="PS50887">
    <property type="entry name" value="GGDEF"/>
    <property type="match status" value="1"/>
</dbReference>
<dbReference type="SUPFAM" id="SSF141868">
    <property type="entry name" value="EAL domain-like"/>
    <property type="match status" value="1"/>
</dbReference>
<evidence type="ECO:0000313" key="7">
    <source>
        <dbReference type="Proteomes" id="UP000217065"/>
    </source>
</evidence>
<dbReference type="Pfam" id="PF00563">
    <property type="entry name" value="EAL"/>
    <property type="match status" value="1"/>
</dbReference>
<feature type="domain" description="GGDEF" evidence="5">
    <location>
        <begin position="235"/>
        <end position="367"/>
    </location>
</feature>